<feature type="transmembrane region" description="Helical" evidence="1">
    <location>
        <begin position="61"/>
        <end position="84"/>
    </location>
</feature>
<evidence type="ECO:0000313" key="2">
    <source>
        <dbReference type="EMBL" id="MBC3863421.1"/>
    </source>
</evidence>
<gene>
    <name evidence="2" type="ORF">H8K32_15050</name>
</gene>
<dbReference type="PANTHER" id="PTHR37314:SF5">
    <property type="entry name" value="SLR0142 PROTEIN"/>
    <property type="match status" value="1"/>
</dbReference>
<keyword evidence="1" id="KW-0472">Membrane</keyword>
<dbReference type="PANTHER" id="PTHR37314">
    <property type="entry name" value="SLR0142 PROTEIN"/>
    <property type="match status" value="1"/>
</dbReference>
<comment type="caution">
    <text evidence="2">The sequence shown here is derived from an EMBL/GenBank/DDBJ whole genome shotgun (WGS) entry which is preliminary data.</text>
</comment>
<sequence>MIFLKIADTDRHHLVQNISLSFLAGYIDTIGFVALFGLFTAHVTGNFVLIGAELVRPSHGVLIKFLAFPAFVLAVAFTRLVVIWREKQGKPATPSLLLLQLVLLLGFLFAGYCAEPITDTSTTMALLAGILGAASMGVQNAASRLTLKHMTPTTVMTGNVTQLVIDLVDIVRHTADEETRSRCVKFFWPVIFFGIGAVGGAFAYSHVHFLALLLPAVLLIYLYFIEVSGDTG</sequence>
<reference evidence="2" key="1">
    <citation type="submission" date="2020-08" db="EMBL/GenBank/DDBJ databases">
        <title>Novel species isolated from subtropical streams in China.</title>
        <authorList>
            <person name="Lu H."/>
        </authorList>
    </citation>
    <scope>NUCLEOTIDE SEQUENCE</scope>
    <source>
        <strain evidence="2">KACC 12607</strain>
    </source>
</reference>
<dbReference type="Pfam" id="PF06912">
    <property type="entry name" value="DUF1275"/>
    <property type="match status" value="1"/>
</dbReference>
<feature type="transmembrane region" description="Helical" evidence="1">
    <location>
        <begin position="96"/>
        <end position="117"/>
    </location>
</feature>
<keyword evidence="1" id="KW-1133">Transmembrane helix</keyword>
<proteinExistence type="predicted"/>
<keyword evidence="3" id="KW-1185">Reference proteome</keyword>
<evidence type="ECO:0000256" key="1">
    <source>
        <dbReference type="SAM" id="Phobius"/>
    </source>
</evidence>
<protein>
    <submittedName>
        <fullName evidence="2">DUF1275 domain-containing protein</fullName>
    </submittedName>
</protein>
<dbReference type="Proteomes" id="UP000634011">
    <property type="component" value="Unassembled WGS sequence"/>
</dbReference>
<keyword evidence="1" id="KW-0812">Transmembrane</keyword>
<name>A0A923HPP5_9BURK</name>
<feature type="transmembrane region" description="Helical" evidence="1">
    <location>
        <begin position="20"/>
        <end position="41"/>
    </location>
</feature>
<feature type="transmembrane region" description="Helical" evidence="1">
    <location>
        <begin position="123"/>
        <end position="142"/>
    </location>
</feature>
<organism evidence="2 3">
    <name type="scientific">Undibacterium jejuense</name>
    <dbReference type="NCBI Taxonomy" id="1344949"/>
    <lineage>
        <taxon>Bacteria</taxon>
        <taxon>Pseudomonadati</taxon>
        <taxon>Pseudomonadota</taxon>
        <taxon>Betaproteobacteria</taxon>
        <taxon>Burkholderiales</taxon>
        <taxon>Oxalobacteraceae</taxon>
        <taxon>Undibacterium</taxon>
    </lineage>
</organism>
<dbReference type="RefSeq" id="WP_186913362.1">
    <property type="nucleotide sequence ID" value="NZ_JACOFV010000014.1"/>
</dbReference>
<accession>A0A923HPP5</accession>
<dbReference type="AlphaFoldDB" id="A0A923HPP5"/>
<dbReference type="EMBL" id="JACOFV010000014">
    <property type="protein sequence ID" value="MBC3863421.1"/>
    <property type="molecule type" value="Genomic_DNA"/>
</dbReference>
<feature type="transmembrane region" description="Helical" evidence="1">
    <location>
        <begin position="186"/>
        <end position="203"/>
    </location>
</feature>
<evidence type="ECO:0000313" key="3">
    <source>
        <dbReference type="Proteomes" id="UP000634011"/>
    </source>
</evidence>
<dbReference type="InterPro" id="IPR010699">
    <property type="entry name" value="DUF1275"/>
</dbReference>
<feature type="transmembrane region" description="Helical" evidence="1">
    <location>
        <begin position="209"/>
        <end position="225"/>
    </location>
</feature>